<name>A0ABW5R314_9BACL</name>
<comment type="caution">
    <text evidence="3">The sequence shown here is derived from an EMBL/GenBank/DDBJ whole genome shotgun (WGS) entry which is preliminary data.</text>
</comment>
<comment type="similarity">
    <text evidence="1">Belongs to the myoviridae tail sheath protein family.</text>
</comment>
<evidence type="ECO:0000259" key="2">
    <source>
        <dbReference type="Pfam" id="PF17482"/>
    </source>
</evidence>
<evidence type="ECO:0000256" key="1">
    <source>
        <dbReference type="ARBA" id="ARBA00008005"/>
    </source>
</evidence>
<reference evidence="4" key="1">
    <citation type="journal article" date="2019" name="Int. J. Syst. Evol. Microbiol.">
        <title>The Global Catalogue of Microorganisms (GCM) 10K type strain sequencing project: providing services to taxonomists for standard genome sequencing and annotation.</title>
        <authorList>
            <consortium name="The Broad Institute Genomics Platform"/>
            <consortium name="The Broad Institute Genome Sequencing Center for Infectious Disease"/>
            <person name="Wu L."/>
            <person name="Ma J."/>
        </authorList>
    </citation>
    <scope>NUCLEOTIDE SEQUENCE [LARGE SCALE GENOMIC DNA]</scope>
    <source>
        <strain evidence="4">TISTR 1827</strain>
    </source>
</reference>
<dbReference type="InterPro" id="IPR020287">
    <property type="entry name" value="Tail_sheath_C"/>
</dbReference>
<evidence type="ECO:0000313" key="4">
    <source>
        <dbReference type="Proteomes" id="UP001597493"/>
    </source>
</evidence>
<dbReference type="Pfam" id="PF17482">
    <property type="entry name" value="Phage_sheath_1C"/>
    <property type="match status" value="1"/>
</dbReference>
<keyword evidence="4" id="KW-1185">Reference proteome</keyword>
<sequence>MAIGLPIIDINFSKLAVTAITRSSQQIAALIIKEATASVQEFTSALALADSIYTDTNVQYIKDVLSGGCSKVIVVAVASSSENVVADAITALGYRKFNWIALAEGTAEEQSDLVTYVKEQEALKKGIWGVVFNVTAPDCQHIVNFTNNNVKYKTGTTATGDKFVTPILGLQAGLPLTQSSTYYVFNELESVIEPANVETAINNGEFVLFNDDEQVRVGRGVNSLTTLSNGVTDDFKKIVIVRTIDLIRADIQATFKNDYVGKYKNSYDNQVLFISAINSYLADLASEGILDRNYNNVCYVDVEAQRAAWVDSGKTEALGWTDVEVRNNTFGSNLYLAGQIKILDAIEDLKFDITMA</sequence>
<dbReference type="Gene3D" id="3.40.50.11790">
    <property type="match status" value="1"/>
</dbReference>
<protein>
    <submittedName>
        <fullName evidence="3">Phage tail sheath C-terminal domain-containing protein</fullName>
    </submittedName>
</protein>
<gene>
    <name evidence="3" type="ORF">ACFSW5_22560</name>
</gene>
<evidence type="ECO:0000313" key="3">
    <source>
        <dbReference type="EMBL" id="MFD2663044.1"/>
    </source>
</evidence>
<dbReference type="Gene3D" id="3.30.1370.220">
    <property type="match status" value="1"/>
</dbReference>
<feature type="domain" description="Tail sheath protein C-terminal" evidence="2">
    <location>
        <begin position="232"/>
        <end position="354"/>
    </location>
</feature>
<accession>A0ABW5R314</accession>
<organism evidence="3 4">
    <name type="scientific">Paenibacillus thailandensis</name>
    <dbReference type="NCBI Taxonomy" id="393250"/>
    <lineage>
        <taxon>Bacteria</taxon>
        <taxon>Bacillati</taxon>
        <taxon>Bacillota</taxon>
        <taxon>Bacilli</taxon>
        <taxon>Bacillales</taxon>
        <taxon>Paenibacillaceae</taxon>
        <taxon>Paenibacillus</taxon>
    </lineage>
</organism>
<proteinExistence type="inferred from homology"/>
<dbReference type="RefSeq" id="WP_379278343.1">
    <property type="nucleotide sequence ID" value="NZ_JBHUGT010000045.1"/>
</dbReference>
<dbReference type="EMBL" id="JBHUMY010000038">
    <property type="protein sequence ID" value="MFD2663044.1"/>
    <property type="molecule type" value="Genomic_DNA"/>
</dbReference>
<dbReference type="Proteomes" id="UP001597493">
    <property type="component" value="Unassembled WGS sequence"/>
</dbReference>